<organism evidence="2 3">
    <name type="scientific">Paeniglutamicibacter kerguelensis</name>
    <dbReference type="NCBI Taxonomy" id="254788"/>
    <lineage>
        <taxon>Bacteria</taxon>
        <taxon>Bacillati</taxon>
        <taxon>Actinomycetota</taxon>
        <taxon>Actinomycetes</taxon>
        <taxon>Micrococcales</taxon>
        <taxon>Micrococcaceae</taxon>
        <taxon>Paeniglutamicibacter</taxon>
    </lineage>
</organism>
<dbReference type="Pfam" id="PF23855">
    <property type="entry name" value="DUF7218"/>
    <property type="match status" value="1"/>
</dbReference>
<gene>
    <name evidence="2" type="ORF">JOF47_001756</name>
</gene>
<evidence type="ECO:0000256" key="1">
    <source>
        <dbReference type="SAM" id="MobiDB-lite"/>
    </source>
</evidence>
<dbReference type="RefSeq" id="WP_425354914.1">
    <property type="nucleotide sequence ID" value="NZ_BAAAJY010000023.1"/>
</dbReference>
<dbReference type="Proteomes" id="UP001296993">
    <property type="component" value="Unassembled WGS sequence"/>
</dbReference>
<reference evidence="2 3" key="1">
    <citation type="submission" date="2021-03" db="EMBL/GenBank/DDBJ databases">
        <title>Sequencing the genomes of 1000 actinobacteria strains.</title>
        <authorList>
            <person name="Klenk H.-P."/>
        </authorList>
    </citation>
    <scope>NUCLEOTIDE SEQUENCE [LARGE SCALE GENOMIC DNA]</scope>
    <source>
        <strain evidence="2 3">DSM 15797</strain>
    </source>
</reference>
<name>A0ABS4XCQ1_9MICC</name>
<comment type="caution">
    <text evidence="2">The sequence shown here is derived from an EMBL/GenBank/DDBJ whole genome shotgun (WGS) entry which is preliminary data.</text>
</comment>
<dbReference type="EMBL" id="JAGIOF010000001">
    <property type="protein sequence ID" value="MBP2386245.1"/>
    <property type="molecule type" value="Genomic_DNA"/>
</dbReference>
<protein>
    <submittedName>
        <fullName evidence="2">Uncharacterized protein</fullName>
    </submittedName>
</protein>
<dbReference type="InterPro" id="IPR055642">
    <property type="entry name" value="DUF7218"/>
</dbReference>
<keyword evidence="3" id="KW-1185">Reference proteome</keyword>
<evidence type="ECO:0000313" key="2">
    <source>
        <dbReference type="EMBL" id="MBP2386245.1"/>
    </source>
</evidence>
<feature type="region of interest" description="Disordered" evidence="1">
    <location>
        <begin position="1"/>
        <end position="46"/>
    </location>
</feature>
<feature type="compositionally biased region" description="Basic and acidic residues" evidence="1">
    <location>
        <begin position="1"/>
        <end position="35"/>
    </location>
</feature>
<proteinExistence type="predicted"/>
<accession>A0ABS4XCQ1</accession>
<evidence type="ECO:0000313" key="3">
    <source>
        <dbReference type="Proteomes" id="UP001296993"/>
    </source>
</evidence>
<sequence>MDRSRHRTEDHAFRNTKPQIKDEEPYETMRDEGNSKQKSARIANAAARVDRKAVGKRGGESGDYEDCTVPELKAWVKEIGLTSYSKQRKANWFNPYEIHSGYPCR</sequence>